<dbReference type="OrthoDB" id="993336at2759"/>
<comment type="caution">
    <text evidence="1">The sequence shown here is derived from an EMBL/GenBank/DDBJ whole genome shotgun (WGS) entry which is preliminary data.</text>
</comment>
<dbReference type="Proteomes" id="UP000824120">
    <property type="component" value="Chromosome 8"/>
</dbReference>
<evidence type="ECO:0000313" key="2">
    <source>
        <dbReference type="Proteomes" id="UP000824120"/>
    </source>
</evidence>
<dbReference type="PANTHER" id="PTHR31973:SF197">
    <property type="entry name" value="SWIM-TYPE DOMAIN-CONTAINING PROTEIN"/>
    <property type="match status" value="1"/>
</dbReference>
<dbReference type="PANTHER" id="PTHR31973">
    <property type="entry name" value="POLYPROTEIN, PUTATIVE-RELATED"/>
    <property type="match status" value="1"/>
</dbReference>
<keyword evidence="2" id="KW-1185">Reference proteome</keyword>
<sequence>MRARNKVLQELMCDYVLKFGRILDYKDELLRTNLGRGIERKKYFWKFTRSTFEIELKESINYLKGLRNKIVDDLLYYNPEKWSNVYFNFTTKCDIIDNNMAECFNVRILAAWHKTIITMLEEIRVKMMKRI</sequence>
<reference evidence="1 2" key="1">
    <citation type="submission" date="2020-09" db="EMBL/GenBank/DDBJ databases">
        <title>De no assembly of potato wild relative species, Solanum commersonii.</title>
        <authorList>
            <person name="Cho K."/>
        </authorList>
    </citation>
    <scope>NUCLEOTIDE SEQUENCE [LARGE SCALE GENOMIC DNA]</scope>
    <source>
        <strain evidence="1">LZ3.2</strain>
        <tissue evidence="1">Leaf</tissue>
    </source>
</reference>
<gene>
    <name evidence="1" type="ORF">H5410_041822</name>
</gene>
<proteinExistence type="predicted"/>
<dbReference type="EMBL" id="JACXVP010000008">
    <property type="protein sequence ID" value="KAG5591308.1"/>
    <property type="molecule type" value="Genomic_DNA"/>
</dbReference>
<protein>
    <submittedName>
        <fullName evidence="1">Uncharacterized protein</fullName>
    </submittedName>
</protein>
<organism evidence="1 2">
    <name type="scientific">Solanum commersonii</name>
    <name type="common">Commerson's wild potato</name>
    <name type="synonym">Commerson's nightshade</name>
    <dbReference type="NCBI Taxonomy" id="4109"/>
    <lineage>
        <taxon>Eukaryota</taxon>
        <taxon>Viridiplantae</taxon>
        <taxon>Streptophyta</taxon>
        <taxon>Embryophyta</taxon>
        <taxon>Tracheophyta</taxon>
        <taxon>Spermatophyta</taxon>
        <taxon>Magnoliopsida</taxon>
        <taxon>eudicotyledons</taxon>
        <taxon>Gunneridae</taxon>
        <taxon>Pentapetalae</taxon>
        <taxon>asterids</taxon>
        <taxon>lamiids</taxon>
        <taxon>Solanales</taxon>
        <taxon>Solanaceae</taxon>
        <taxon>Solanoideae</taxon>
        <taxon>Solaneae</taxon>
        <taxon>Solanum</taxon>
    </lineage>
</organism>
<evidence type="ECO:0000313" key="1">
    <source>
        <dbReference type="EMBL" id="KAG5591308.1"/>
    </source>
</evidence>
<dbReference type="AlphaFoldDB" id="A0A9J5XVP5"/>
<accession>A0A9J5XVP5</accession>
<name>A0A9J5XVP5_SOLCO</name>